<evidence type="ECO:0000313" key="1">
    <source>
        <dbReference type="EMBL" id="SDF94325.1"/>
    </source>
</evidence>
<evidence type="ECO:0000313" key="2">
    <source>
        <dbReference type="Proteomes" id="UP000324020"/>
    </source>
</evidence>
<sequence>MTSILDVETLLVSEFYCVAVIAKCFNKLIPTLDCELMERVSGAICRIQL</sequence>
<name>A0A1G7Q783_9EURY</name>
<dbReference type="Proteomes" id="UP000324020">
    <property type="component" value="Unassembled WGS sequence"/>
</dbReference>
<reference evidence="1 2" key="1">
    <citation type="submission" date="2016-10" db="EMBL/GenBank/DDBJ databases">
        <authorList>
            <person name="Varghese N."/>
            <person name="Submissions S."/>
        </authorList>
    </citation>
    <scope>NUCLEOTIDE SEQUENCE [LARGE SCALE GENOMIC DNA]</scope>
    <source>
        <strain evidence="1 2">CGMCC 1.3527</strain>
    </source>
</reference>
<organism evidence="1 2">
    <name type="scientific">Halorubrum xinjiangense</name>
    <dbReference type="NCBI Taxonomy" id="261291"/>
    <lineage>
        <taxon>Archaea</taxon>
        <taxon>Methanobacteriati</taxon>
        <taxon>Methanobacteriota</taxon>
        <taxon>Stenosarchaea group</taxon>
        <taxon>Halobacteria</taxon>
        <taxon>Halobacteriales</taxon>
        <taxon>Haloferacaceae</taxon>
        <taxon>Halorubrum</taxon>
    </lineage>
</organism>
<dbReference type="EMBL" id="FNBO01000011">
    <property type="protein sequence ID" value="SDF94325.1"/>
    <property type="molecule type" value="Genomic_DNA"/>
</dbReference>
<keyword evidence="2" id="KW-1185">Reference proteome</keyword>
<protein>
    <submittedName>
        <fullName evidence="1">Uncharacterized protein</fullName>
    </submittedName>
</protein>
<proteinExistence type="predicted"/>
<accession>A0A1G7Q783</accession>
<gene>
    <name evidence="1" type="ORF">SAMN04488067_11167</name>
</gene>
<dbReference type="AlphaFoldDB" id="A0A1G7Q783"/>